<dbReference type="KEGG" id="nbe:Back2_14590"/>
<dbReference type="Proteomes" id="UP000271573">
    <property type="component" value="Chromosome"/>
</dbReference>
<protein>
    <recommendedName>
        <fullName evidence="1">HTH cro/C1-type domain-containing protein</fullName>
    </recommendedName>
</protein>
<dbReference type="Pfam" id="PF13560">
    <property type="entry name" value="HTH_31"/>
    <property type="match status" value="1"/>
</dbReference>
<dbReference type="SUPFAM" id="SSF47413">
    <property type="entry name" value="lambda repressor-like DNA-binding domains"/>
    <property type="match status" value="1"/>
</dbReference>
<evidence type="ECO:0000259" key="1">
    <source>
        <dbReference type="PROSITE" id="PS50943"/>
    </source>
</evidence>
<proteinExistence type="predicted"/>
<reference evidence="2 3" key="1">
    <citation type="submission" date="2018-11" db="EMBL/GenBank/DDBJ databases">
        <title>Complete genome sequence of Nocardioides baekrokdamisoli strain KCTC 39748.</title>
        <authorList>
            <person name="Kang S.W."/>
            <person name="Lee K.C."/>
            <person name="Kim K.K."/>
            <person name="Kim J.S."/>
            <person name="Kim D.S."/>
            <person name="Ko S.H."/>
            <person name="Yang S.H."/>
            <person name="Shin Y.K."/>
            <person name="Lee J.S."/>
        </authorList>
    </citation>
    <scope>NUCLEOTIDE SEQUENCE [LARGE SCALE GENOMIC DNA]</scope>
    <source>
        <strain evidence="2 3">KCTC 39748</strain>
    </source>
</reference>
<keyword evidence="3" id="KW-1185">Reference proteome</keyword>
<gene>
    <name evidence="2" type="ORF">Back2_14590</name>
</gene>
<dbReference type="InterPro" id="IPR001387">
    <property type="entry name" value="Cro/C1-type_HTH"/>
</dbReference>
<evidence type="ECO:0000313" key="2">
    <source>
        <dbReference type="EMBL" id="BBH17172.1"/>
    </source>
</evidence>
<accession>A0A3G9IFX8</accession>
<dbReference type="InterPro" id="IPR010982">
    <property type="entry name" value="Lambda_DNA-bd_dom_sf"/>
</dbReference>
<evidence type="ECO:0000313" key="3">
    <source>
        <dbReference type="Proteomes" id="UP000271573"/>
    </source>
</evidence>
<dbReference type="CDD" id="cd00093">
    <property type="entry name" value="HTH_XRE"/>
    <property type="match status" value="1"/>
</dbReference>
<sequence>MRNRLGLTVREVAGATGIPTSTLGGYFSGRHLPPLTQPKVFATLLGALRIPEVEVGAWRDALIRARRNGKA</sequence>
<feature type="domain" description="HTH cro/C1-type" evidence="1">
    <location>
        <begin position="1"/>
        <end position="55"/>
    </location>
</feature>
<organism evidence="2 3">
    <name type="scientific">Nocardioides baekrokdamisoli</name>
    <dbReference type="NCBI Taxonomy" id="1804624"/>
    <lineage>
        <taxon>Bacteria</taxon>
        <taxon>Bacillati</taxon>
        <taxon>Actinomycetota</taxon>
        <taxon>Actinomycetes</taxon>
        <taxon>Propionibacteriales</taxon>
        <taxon>Nocardioidaceae</taxon>
        <taxon>Nocardioides</taxon>
    </lineage>
</organism>
<dbReference type="PROSITE" id="PS50943">
    <property type="entry name" value="HTH_CROC1"/>
    <property type="match status" value="1"/>
</dbReference>
<dbReference type="GO" id="GO:0003677">
    <property type="term" value="F:DNA binding"/>
    <property type="evidence" value="ECO:0007669"/>
    <property type="project" value="InterPro"/>
</dbReference>
<dbReference type="AlphaFoldDB" id="A0A3G9IFX8"/>
<name>A0A3G9IFX8_9ACTN</name>
<dbReference type="EMBL" id="AP019307">
    <property type="protein sequence ID" value="BBH17172.1"/>
    <property type="molecule type" value="Genomic_DNA"/>
</dbReference>